<gene>
    <name evidence="2" type="ORF">RT717_04600</name>
</gene>
<dbReference type="InterPro" id="IPR018530">
    <property type="entry name" value="SiaC"/>
</dbReference>
<organism evidence="2 3">
    <name type="scientific">Imperialibacter roseus</name>
    <dbReference type="NCBI Taxonomy" id="1324217"/>
    <lineage>
        <taxon>Bacteria</taxon>
        <taxon>Pseudomonadati</taxon>
        <taxon>Bacteroidota</taxon>
        <taxon>Cytophagia</taxon>
        <taxon>Cytophagales</taxon>
        <taxon>Flammeovirgaceae</taxon>
        <taxon>Imperialibacter</taxon>
    </lineage>
</organism>
<dbReference type="Pfam" id="PF09345">
    <property type="entry name" value="SiaC"/>
    <property type="match status" value="1"/>
</dbReference>
<name>A0ABZ0IS91_9BACT</name>
<proteinExistence type="predicted"/>
<feature type="domain" description="SiaC family regulatory phosphoprotein" evidence="1">
    <location>
        <begin position="6"/>
        <end position="123"/>
    </location>
</feature>
<dbReference type="RefSeq" id="WP_317490556.1">
    <property type="nucleotide sequence ID" value="NZ_CP136051.1"/>
</dbReference>
<evidence type="ECO:0000313" key="2">
    <source>
        <dbReference type="EMBL" id="WOK07907.1"/>
    </source>
</evidence>
<keyword evidence="3" id="KW-1185">Reference proteome</keyword>
<protein>
    <submittedName>
        <fullName evidence="2">DUF1987 domain-containing protein</fullName>
    </submittedName>
</protein>
<sequence length="126" mass="14733">MEKIYIQATEFTPQVYFDPSNGIIELKGNSNPHNSLTFYTKVIHTLEDYAVNDTRGLVANMAFRYFNTSSSKCLYDMFKQLNAMRKKGRQVTINWYYSQSDEDMYEVGKDFSELMNLNFNFIELAA</sequence>
<reference evidence="2 3" key="1">
    <citation type="journal article" date="2023" name="Microbiol. Resour. Announc.">
        <title>Complete Genome Sequence of Imperialibacter roseus strain P4T.</title>
        <authorList>
            <person name="Tizabi D.R."/>
            <person name="Bachvaroff T."/>
            <person name="Hill R.T."/>
        </authorList>
    </citation>
    <scope>NUCLEOTIDE SEQUENCE [LARGE SCALE GENOMIC DNA]</scope>
    <source>
        <strain evidence="2 3">P4T</strain>
    </source>
</reference>
<evidence type="ECO:0000313" key="3">
    <source>
        <dbReference type="Proteomes" id="UP001302349"/>
    </source>
</evidence>
<dbReference type="Proteomes" id="UP001302349">
    <property type="component" value="Chromosome"/>
</dbReference>
<accession>A0ABZ0IS91</accession>
<evidence type="ECO:0000259" key="1">
    <source>
        <dbReference type="Pfam" id="PF09345"/>
    </source>
</evidence>
<dbReference type="EMBL" id="CP136051">
    <property type="protein sequence ID" value="WOK07907.1"/>
    <property type="molecule type" value="Genomic_DNA"/>
</dbReference>